<dbReference type="PRINTS" id="PR00909">
    <property type="entry name" value="SPERMDNBNDNG"/>
</dbReference>
<dbReference type="PANTHER" id="PTHR30222:SF17">
    <property type="entry name" value="SPERMIDINE_PUTRESCINE-BINDING PERIPLASMIC PROTEIN"/>
    <property type="match status" value="1"/>
</dbReference>
<accession>A0ABD5PKJ7</accession>
<comment type="caution">
    <text evidence="5">The sequence shown here is derived from an EMBL/GenBank/DDBJ whole genome shotgun (WGS) entry which is preliminary data.</text>
</comment>
<dbReference type="EMBL" id="JBHSFA010000002">
    <property type="protein sequence ID" value="MFC4540986.1"/>
    <property type="molecule type" value="Genomic_DNA"/>
</dbReference>
<comment type="subcellular location">
    <subcellularLocation>
        <location evidence="1">Periplasm</location>
    </subcellularLocation>
</comment>
<evidence type="ECO:0000313" key="5">
    <source>
        <dbReference type="EMBL" id="MFC4540986.1"/>
    </source>
</evidence>
<gene>
    <name evidence="5" type="ORF">ACFO5R_03465</name>
</gene>
<dbReference type="Pfam" id="PF13416">
    <property type="entry name" value="SBP_bac_8"/>
    <property type="match status" value="1"/>
</dbReference>
<dbReference type="SUPFAM" id="SSF53850">
    <property type="entry name" value="Periplasmic binding protein-like II"/>
    <property type="match status" value="1"/>
</dbReference>
<evidence type="ECO:0000313" key="6">
    <source>
        <dbReference type="Proteomes" id="UP001595898"/>
    </source>
</evidence>
<sequence>MARHSRRRFVQRTGALSAVGVAALSGCLGGGDGGDTLGLYSWGGSTQEALMEHIADPFEEEYDVEVEATSFDNQDSMLSNVRTSPEGSYDIIMPSAERTYEAVQQDLVEPIRTENIDTWDNLFPVFQDLSLDPGDDAHVAPLYYGTIGMVYNTDYVDTSSPPSWELLWDAEYEDRITVQDMAMLRVFTTALHLGLDPNTLESDGSYEDGLEMVYDAMAEQHDLVRTYWGSGQEQVTQYQEESSYVGTGWGGRILALQDEGYDQLEYAIPEEGAKGWSDMLAIAKGSENRELAEQFIEFAYQDEIIQELAPDIGYPPATGVETDEIEALPDFDPSGGEGLLFEDPEFIDEHEDEWMDTFEAIKMGEY</sequence>
<protein>
    <submittedName>
        <fullName evidence="5">PotD/PotF family extracellular solute-binding protein</fullName>
    </submittedName>
</protein>
<dbReference type="Proteomes" id="UP001595898">
    <property type="component" value="Unassembled WGS sequence"/>
</dbReference>
<keyword evidence="6" id="KW-1185">Reference proteome</keyword>
<name>A0ABD5PKJ7_9EURY</name>
<dbReference type="RefSeq" id="WP_250139136.1">
    <property type="nucleotide sequence ID" value="NZ_JALIQP010000001.1"/>
</dbReference>
<evidence type="ECO:0000256" key="1">
    <source>
        <dbReference type="ARBA" id="ARBA00004418"/>
    </source>
</evidence>
<keyword evidence="2" id="KW-0813">Transport</keyword>
<dbReference type="PANTHER" id="PTHR30222">
    <property type="entry name" value="SPERMIDINE/PUTRESCINE-BINDING PERIPLASMIC PROTEIN"/>
    <property type="match status" value="1"/>
</dbReference>
<dbReference type="PROSITE" id="PS51257">
    <property type="entry name" value="PROKAR_LIPOPROTEIN"/>
    <property type="match status" value="1"/>
</dbReference>
<proteinExistence type="predicted"/>
<evidence type="ECO:0000256" key="3">
    <source>
        <dbReference type="ARBA" id="ARBA00022729"/>
    </source>
</evidence>
<keyword evidence="4" id="KW-0574">Periplasm</keyword>
<dbReference type="InterPro" id="IPR006059">
    <property type="entry name" value="SBP"/>
</dbReference>
<dbReference type="AlphaFoldDB" id="A0ABD5PKJ7"/>
<organism evidence="5 6">
    <name type="scientific">Halosolutus amylolyticus</name>
    <dbReference type="NCBI Taxonomy" id="2932267"/>
    <lineage>
        <taxon>Archaea</taxon>
        <taxon>Methanobacteriati</taxon>
        <taxon>Methanobacteriota</taxon>
        <taxon>Stenosarchaea group</taxon>
        <taxon>Halobacteria</taxon>
        <taxon>Halobacteriales</taxon>
        <taxon>Natrialbaceae</taxon>
        <taxon>Halosolutus</taxon>
    </lineage>
</organism>
<evidence type="ECO:0000256" key="2">
    <source>
        <dbReference type="ARBA" id="ARBA00022448"/>
    </source>
</evidence>
<dbReference type="GO" id="GO:0042597">
    <property type="term" value="C:periplasmic space"/>
    <property type="evidence" value="ECO:0007669"/>
    <property type="project" value="UniProtKB-SubCell"/>
</dbReference>
<evidence type="ECO:0000256" key="4">
    <source>
        <dbReference type="ARBA" id="ARBA00022764"/>
    </source>
</evidence>
<keyword evidence="3" id="KW-0732">Signal</keyword>
<dbReference type="Gene3D" id="3.40.190.10">
    <property type="entry name" value="Periplasmic binding protein-like II"/>
    <property type="match status" value="2"/>
</dbReference>
<dbReference type="InterPro" id="IPR001188">
    <property type="entry name" value="Sperm_putr-bd"/>
</dbReference>
<reference evidence="5 6" key="1">
    <citation type="journal article" date="2019" name="Int. J. Syst. Evol. Microbiol.">
        <title>The Global Catalogue of Microorganisms (GCM) 10K type strain sequencing project: providing services to taxonomists for standard genome sequencing and annotation.</title>
        <authorList>
            <consortium name="The Broad Institute Genomics Platform"/>
            <consortium name="The Broad Institute Genome Sequencing Center for Infectious Disease"/>
            <person name="Wu L."/>
            <person name="Ma J."/>
        </authorList>
    </citation>
    <scope>NUCLEOTIDE SEQUENCE [LARGE SCALE GENOMIC DNA]</scope>
    <source>
        <strain evidence="5 6">WLHS5</strain>
    </source>
</reference>